<dbReference type="GO" id="GO:0045025">
    <property type="term" value="C:mitochondrial degradosome"/>
    <property type="evidence" value="ECO:0007669"/>
    <property type="project" value="TreeGrafter"/>
</dbReference>
<dbReference type="PROSITE" id="PS51194">
    <property type="entry name" value="HELICASE_CTER"/>
    <property type="match status" value="1"/>
</dbReference>
<dbReference type="FunFam" id="3.40.50.300:FF:000957">
    <property type="entry name" value="ATP-dependent RNA helicase SUV3L, mitochondrial"/>
    <property type="match status" value="1"/>
</dbReference>
<dbReference type="Gene3D" id="1.20.272.40">
    <property type="match status" value="1"/>
</dbReference>
<dbReference type="CDD" id="cd17913">
    <property type="entry name" value="DEXQc_Suv3"/>
    <property type="match status" value="1"/>
</dbReference>
<evidence type="ECO:0000256" key="1">
    <source>
        <dbReference type="ARBA" id="ARBA00001936"/>
    </source>
</evidence>
<dbReference type="InterPro" id="IPR027417">
    <property type="entry name" value="P-loop_NTPase"/>
</dbReference>
<dbReference type="InterPro" id="IPR001650">
    <property type="entry name" value="Helicase_C-like"/>
</dbReference>
<evidence type="ECO:0000256" key="4">
    <source>
        <dbReference type="ARBA" id="ARBA00011661"/>
    </source>
</evidence>
<dbReference type="EMBL" id="CM035416">
    <property type="protein sequence ID" value="KAH7425484.1"/>
    <property type="molecule type" value="Genomic_DNA"/>
</dbReference>
<comment type="catalytic activity">
    <reaction evidence="14">
        <text>ATP + H2O = ADP + phosphate + H(+)</text>
        <dbReference type="Rhea" id="RHEA:13065"/>
        <dbReference type="ChEBI" id="CHEBI:15377"/>
        <dbReference type="ChEBI" id="CHEBI:15378"/>
        <dbReference type="ChEBI" id="CHEBI:30616"/>
        <dbReference type="ChEBI" id="CHEBI:43474"/>
        <dbReference type="ChEBI" id="CHEBI:456216"/>
        <dbReference type="EC" id="3.6.4.13"/>
    </reaction>
</comment>
<dbReference type="SMART" id="SM00490">
    <property type="entry name" value="HELICc"/>
    <property type="match status" value="1"/>
</dbReference>
<dbReference type="InterPro" id="IPR055206">
    <property type="entry name" value="DEXQc_SUV3"/>
</dbReference>
<keyword evidence="17" id="KW-1185">Reference proteome</keyword>
<evidence type="ECO:0000256" key="6">
    <source>
        <dbReference type="ARBA" id="ARBA00022528"/>
    </source>
</evidence>
<dbReference type="GO" id="GO:0005524">
    <property type="term" value="F:ATP binding"/>
    <property type="evidence" value="ECO:0007669"/>
    <property type="project" value="UniProtKB-KW"/>
</dbReference>
<evidence type="ECO:0000256" key="13">
    <source>
        <dbReference type="ARBA" id="ARBA00023271"/>
    </source>
</evidence>
<keyword evidence="12" id="KW-0496">Mitochondrion</keyword>
<proteinExistence type="predicted"/>
<comment type="cofactor">
    <cofactor evidence="1">
        <name>Mn(2+)</name>
        <dbReference type="ChEBI" id="CHEBI:29035"/>
    </cofactor>
</comment>
<dbReference type="InterPro" id="IPR056377">
    <property type="entry name" value="DExH18_N"/>
</dbReference>
<dbReference type="OMA" id="HEWYPHA"/>
<dbReference type="GO" id="GO:0016787">
    <property type="term" value="F:hydrolase activity"/>
    <property type="evidence" value="ECO:0007669"/>
    <property type="project" value="UniProtKB-KW"/>
</dbReference>
<evidence type="ECO:0000256" key="7">
    <source>
        <dbReference type="ARBA" id="ARBA00022741"/>
    </source>
</evidence>
<organism evidence="16 17">
    <name type="scientific">Ceratopteris richardii</name>
    <name type="common">Triangle waterfern</name>
    <dbReference type="NCBI Taxonomy" id="49495"/>
    <lineage>
        <taxon>Eukaryota</taxon>
        <taxon>Viridiplantae</taxon>
        <taxon>Streptophyta</taxon>
        <taxon>Embryophyta</taxon>
        <taxon>Tracheophyta</taxon>
        <taxon>Polypodiopsida</taxon>
        <taxon>Polypodiidae</taxon>
        <taxon>Polypodiales</taxon>
        <taxon>Pteridineae</taxon>
        <taxon>Pteridaceae</taxon>
        <taxon>Parkerioideae</taxon>
        <taxon>Ceratopteris</taxon>
    </lineage>
</organism>
<dbReference type="GO" id="GO:0003724">
    <property type="term" value="F:RNA helicase activity"/>
    <property type="evidence" value="ECO:0007669"/>
    <property type="project" value="UniProtKB-EC"/>
</dbReference>
<dbReference type="Gene3D" id="1.20.58.1080">
    <property type="match status" value="1"/>
</dbReference>
<dbReference type="Pfam" id="PF18147">
    <property type="entry name" value="Suv3_C_1"/>
    <property type="match status" value="1"/>
</dbReference>
<dbReference type="InterPro" id="IPR022192">
    <property type="entry name" value="SUV3_C"/>
</dbReference>
<dbReference type="FunFam" id="3.40.50.300:FF:000269">
    <property type="entry name" value="ATP-dependent RNA helicase SUPV3L1, mitochondrial"/>
    <property type="match status" value="1"/>
</dbReference>
<dbReference type="Proteomes" id="UP000825935">
    <property type="component" value="Chromosome 11"/>
</dbReference>
<dbReference type="SUPFAM" id="SSF52540">
    <property type="entry name" value="P-loop containing nucleoside triphosphate hydrolases"/>
    <property type="match status" value="1"/>
</dbReference>
<dbReference type="GO" id="GO:0000965">
    <property type="term" value="P:mitochondrial RNA 3'-end processing"/>
    <property type="evidence" value="ECO:0007669"/>
    <property type="project" value="TreeGrafter"/>
</dbReference>
<evidence type="ECO:0000256" key="11">
    <source>
        <dbReference type="ARBA" id="ARBA00022946"/>
    </source>
</evidence>
<dbReference type="EC" id="3.6.4.13" evidence="5"/>
<keyword evidence="9" id="KW-0347">Helicase</keyword>
<evidence type="ECO:0000313" key="17">
    <source>
        <dbReference type="Proteomes" id="UP000825935"/>
    </source>
</evidence>
<reference evidence="16" key="1">
    <citation type="submission" date="2021-08" db="EMBL/GenBank/DDBJ databases">
        <title>WGS assembly of Ceratopteris richardii.</title>
        <authorList>
            <person name="Marchant D.B."/>
            <person name="Chen G."/>
            <person name="Jenkins J."/>
            <person name="Shu S."/>
            <person name="Leebens-Mack J."/>
            <person name="Grimwood J."/>
            <person name="Schmutz J."/>
            <person name="Soltis P."/>
            <person name="Soltis D."/>
            <person name="Chen Z.-H."/>
        </authorList>
    </citation>
    <scope>NUCLEOTIDE SEQUENCE</scope>
    <source>
        <strain evidence="16">Whitten #5841</strain>
        <tissue evidence="16">Leaf</tissue>
    </source>
</reference>
<feature type="domain" description="Helicase C-terminal" evidence="15">
    <location>
        <begin position="460"/>
        <end position="618"/>
    </location>
</feature>
<dbReference type="Pfam" id="PF23703">
    <property type="entry name" value="DExH18_N"/>
    <property type="match status" value="1"/>
</dbReference>
<dbReference type="Pfam" id="PF00271">
    <property type="entry name" value="Helicase_C"/>
    <property type="match status" value="1"/>
</dbReference>
<evidence type="ECO:0000256" key="12">
    <source>
        <dbReference type="ARBA" id="ARBA00023128"/>
    </source>
</evidence>
<keyword evidence="6" id="KW-0934">Plastid</keyword>
<dbReference type="PANTHER" id="PTHR12131">
    <property type="entry name" value="ATP-DEPENDENT RNA AND DNA HELICASE"/>
    <property type="match status" value="1"/>
</dbReference>
<gene>
    <name evidence="16" type="ORF">KP509_11G056800</name>
</gene>
<dbReference type="InterPro" id="IPR050699">
    <property type="entry name" value="RNA-DNA_Helicase"/>
</dbReference>
<dbReference type="InterPro" id="IPR041082">
    <property type="entry name" value="Suv3_C_1"/>
</dbReference>
<dbReference type="GO" id="GO:0042645">
    <property type="term" value="C:mitochondrial nucleoid"/>
    <property type="evidence" value="ECO:0007669"/>
    <property type="project" value="UniProtKB-SubCell"/>
</dbReference>
<name>A0A8T2TVS5_CERRI</name>
<protein>
    <recommendedName>
        <fullName evidence="5">RNA helicase</fullName>
        <ecNumber evidence="5">3.6.4.13</ecNumber>
    </recommendedName>
</protein>
<dbReference type="CDD" id="cd18805">
    <property type="entry name" value="SF2_C_suv3"/>
    <property type="match status" value="1"/>
</dbReference>
<keyword evidence="11" id="KW-0809">Transit peptide</keyword>
<keyword evidence="8" id="KW-0378">Hydrolase</keyword>
<dbReference type="OrthoDB" id="6692397at2759"/>
<evidence type="ECO:0000259" key="15">
    <source>
        <dbReference type="PROSITE" id="PS51194"/>
    </source>
</evidence>
<evidence type="ECO:0000256" key="2">
    <source>
        <dbReference type="ARBA" id="ARBA00001946"/>
    </source>
</evidence>
<evidence type="ECO:0000313" key="16">
    <source>
        <dbReference type="EMBL" id="KAH7425484.1"/>
    </source>
</evidence>
<keyword evidence="7" id="KW-0547">Nucleotide-binding</keyword>
<keyword evidence="13" id="KW-1135">Mitochondrion nucleoid</keyword>
<dbReference type="Pfam" id="PF22527">
    <property type="entry name" value="DEXQc_Suv3"/>
    <property type="match status" value="1"/>
</dbReference>
<comment type="subunit">
    <text evidence="4">Homodimer; in free form. Component of the mitochondrial degradosome (mtEXO) complex which is a heteropentamer containing 2 copies of SUPV3L1 and 3 copies of PNPT1.</text>
</comment>
<evidence type="ECO:0000256" key="8">
    <source>
        <dbReference type="ARBA" id="ARBA00022801"/>
    </source>
</evidence>
<accession>A0A8T2TVS5</accession>
<evidence type="ECO:0000256" key="9">
    <source>
        <dbReference type="ARBA" id="ARBA00022806"/>
    </source>
</evidence>
<dbReference type="PANTHER" id="PTHR12131:SF28">
    <property type="entry name" value="DEXH-BOX ATP-DEPENDENT RNA HELICASE DEXH18, MITOCHONDRIAL"/>
    <property type="match status" value="1"/>
</dbReference>
<dbReference type="InterPro" id="IPR044774">
    <property type="entry name" value="Suv3_DEXQc"/>
</dbReference>
<sequence length="768" mass="85178">MGPIRPSSRVARQAQALSSRVSPISRRILLSDTLDGGTSAVGPFTLQQASRETCWIYSSVSICISTLKGSFFLHPRLSASGNVLPRLSSENDCHLRKFATSGLAFDAHVEEGLNCLIEVKGFAGNPEAVSHAAKLAININDSILEDFISCVLANGEQSIENKTQTIRDGSEGFADVLSVSSSGSTFSCPIPNSSIACSKEDDVMSFLEDLFTSQEVSVVQFFANQTYFPKAAPAFQGFVEENCTNDFRRQLQDLELSVVKQKVLFPMLVDFCNEHYPDELRTFQALLEVTDMTKPHALYCSARSFKRKVIYHYGPTNSGKTYSALQRFLKLSNGIYCSPLRLLAMEVYDHSNSKGVPCNLVTGQERKEEPFARHVSCTVEMASLQQVWKVAVIDEVQLLNDDCRGWAWTRALLGLQAEELHVCGDPSALPVVRSICSATGDDLEEHAYERFKPLAVDSDTLNSDLRNAQPGDCIIAFSRRQIFEIKRAVERATHKRCCVVYGALPPETRSQQAKLFNEPGNGYDILVASDAVGMGLNLNIKRVVFHTLHKFDGEESQQLPTPLIKQIAGRAGRRGSLFPEGLVTTFHASDLPILCKCLAEPFLDSCSAGLFPSCDQLQLFAKHMPDAKFSEVLECFAQTCRLDSHYFLCQDMALKKIASIIDTIDNLTLEERLIFCFSPVNARSPKSMGALMQYAKSYSKHAPSQLLVGKASLSAHIDYQLMDLEERYHLLSLYLWLSQHFPAGLFPQVQEAQRMSADIASTLERSLT</sequence>
<evidence type="ECO:0000256" key="3">
    <source>
        <dbReference type="ARBA" id="ARBA00004436"/>
    </source>
</evidence>
<keyword evidence="6" id="KW-0150">Chloroplast</keyword>
<evidence type="ECO:0000256" key="5">
    <source>
        <dbReference type="ARBA" id="ARBA00012552"/>
    </source>
</evidence>
<comment type="cofactor">
    <cofactor evidence="2">
        <name>Mg(2+)</name>
        <dbReference type="ChEBI" id="CHEBI:18420"/>
    </cofactor>
</comment>
<dbReference type="AlphaFoldDB" id="A0A8T2TVS5"/>
<dbReference type="Pfam" id="PF12513">
    <property type="entry name" value="SUV3_C"/>
    <property type="match status" value="1"/>
</dbReference>
<evidence type="ECO:0000256" key="14">
    <source>
        <dbReference type="ARBA" id="ARBA00047984"/>
    </source>
</evidence>
<evidence type="ECO:0000256" key="10">
    <source>
        <dbReference type="ARBA" id="ARBA00022840"/>
    </source>
</evidence>
<keyword evidence="10" id="KW-0067">ATP-binding</keyword>
<comment type="subcellular location">
    <subcellularLocation>
        <location evidence="3">Mitochondrion matrix</location>
        <location evidence="3">Mitochondrion nucleoid</location>
    </subcellularLocation>
</comment>
<comment type="caution">
    <text evidence="16">The sequence shown here is derived from an EMBL/GenBank/DDBJ whole genome shotgun (WGS) entry which is preliminary data.</text>
</comment>
<dbReference type="Gene3D" id="3.40.50.300">
    <property type="entry name" value="P-loop containing nucleotide triphosphate hydrolases"/>
    <property type="match status" value="2"/>
</dbReference>